<gene>
    <name evidence="1" type="ORF">NWP17_05170</name>
</gene>
<proteinExistence type="predicted"/>
<organism evidence="1 2">
    <name type="scientific">Chrysosporum bergii ANA360D</name>
    <dbReference type="NCBI Taxonomy" id="617107"/>
    <lineage>
        <taxon>Bacteria</taxon>
        <taxon>Bacillati</taxon>
        <taxon>Cyanobacteriota</taxon>
        <taxon>Cyanophyceae</taxon>
        <taxon>Nostocales</taxon>
        <taxon>Nodulariaceae</taxon>
        <taxon>Chrysosporum</taxon>
    </lineage>
</organism>
<evidence type="ECO:0000313" key="1">
    <source>
        <dbReference type="EMBL" id="MDH6059832.1"/>
    </source>
</evidence>
<sequence>MNDINPALPHSAISEIFYTSSGCNVVSVAPASSRYLDKQDACVTGDWLRQCRRRSQNQFYILNSKFPIN</sequence>
<dbReference type="Proteomes" id="UP001159387">
    <property type="component" value="Unassembled WGS sequence"/>
</dbReference>
<accession>A0AA43KB10</accession>
<comment type="caution">
    <text evidence="1">The sequence shown here is derived from an EMBL/GenBank/DDBJ whole genome shotgun (WGS) entry which is preliminary data.</text>
</comment>
<dbReference type="AlphaFoldDB" id="A0AA43KB10"/>
<name>A0AA43KB10_9CYAN</name>
<dbReference type="EMBL" id="JANQDH010000034">
    <property type="protein sequence ID" value="MDH6059832.1"/>
    <property type="molecule type" value="Genomic_DNA"/>
</dbReference>
<reference evidence="1 2" key="1">
    <citation type="journal article" date="2023" name="J. Phycol.">
        <title>Chrysosporum ovalisporum is synonymous with the true-branching cyanobacterium Umezakia natans (Nostocales/Aphanizomenonaceae).</title>
        <authorList>
            <person name="McGregor G.B."/>
            <person name="Sendall B.C."/>
            <person name="Niiyama Y."/>
            <person name="Tuji A."/>
            <person name="Willis A."/>
        </authorList>
    </citation>
    <scope>NUCLEOTIDE SEQUENCE [LARGE SCALE GENOMIC DNA]</scope>
    <source>
        <strain evidence="1 2">ANA360D</strain>
    </source>
</reference>
<dbReference type="RefSeq" id="WP_280653844.1">
    <property type="nucleotide sequence ID" value="NZ_JANQDH010000034.1"/>
</dbReference>
<evidence type="ECO:0000313" key="2">
    <source>
        <dbReference type="Proteomes" id="UP001159387"/>
    </source>
</evidence>
<keyword evidence="2" id="KW-1185">Reference proteome</keyword>
<protein>
    <submittedName>
        <fullName evidence="1">Uncharacterized protein</fullName>
    </submittedName>
</protein>